<feature type="region of interest" description="Disordered" evidence="1">
    <location>
        <begin position="29"/>
        <end position="153"/>
    </location>
</feature>
<keyword evidence="3" id="KW-1185">Reference proteome</keyword>
<sequence length="153" mass="17407">MTDITSLFLTTTFFLARSRALRTREPNILRISSQEQVHNPSQHNKPTRNNKRPAPTKLQNTSSQKGPADVTNRCMSIPNTHYQTPLPLPKPVSNHCNHRRPPGGLKQPSHHLHHEIKPKSMNIPKISHSKQPHKNPTSNHPCRQEQPEIQSVS</sequence>
<dbReference type="OrthoDB" id="10321063at2759"/>
<feature type="compositionally biased region" description="Polar residues" evidence="1">
    <location>
        <begin position="30"/>
        <end position="44"/>
    </location>
</feature>
<evidence type="ECO:0000256" key="1">
    <source>
        <dbReference type="SAM" id="MobiDB-lite"/>
    </source>
</evidence>
<organism evidence="2 3">
    <name type="scientific">Trema orientale</name>
    <name type="common">Charcoal tree</name>
    <name type="synonym">Celtis orientalis</name>
    <dbReference type="NCBI Taxonomy" id="63057"/>
    <lineage>
        <taxon>Eukaryota</taxon>
        <taxon>Viridiplantae</taxon>
        <taxon>Streptophyta</taxon>
        <taxon>Embryophyta</taxon>
        <taxon>Tracheophyta</taxon>
        <taxon>Spermatophyta</taxon>
        <taxon>Magnoliopsida</taxon>
        <taxon>eudicotyledons</taxon>
        <taxon>Gunneridae</taxon>
        <taxon>Pentapetalae</taxon>
        <taxon>rosids</taxon>
        <taxon>fabids</taxon>
        <taxon>Rosales</taxon>
        <taxon>Cannabaceae</taxon>
        <taxon>Trema</taxon>
    </lineage>
</organism>
<protein>
    <submittedName>
        <fullName evidence="2">Uncharacterized protein</fullName>
    </submittedName>
</protein>
<dbReference type="InParanoid" id="A0A2P5FJA3"/>
<dbReference type="AlphaFoldDB" id="A0A2P5FJA3"/>
<name>A0A2P5FJA3_TREOI</name>
<dbReference type="Proteomes" id="UP000237000">
    <property type="component" value="Unassembled WGS sequence"/>
</dbReference>
<gene>
    <name evidence="2" type="ORF">TorRG33x02_064650</name>
</gene>
<proteinExistence type="predicted"/>
<comment type="caution">
    <text evidence="2">The sequence shown here is derived from an EMBL/GenBank/DDBJ whole genome shotgun (WGS) entry which is preliminary data.</text>
</comment>
<feature type="compositionally biased region" description="Polar residues" evidence="1">
    <location>
        <begin position="134"/>
        <end position="153"/>
    </location>
</feature>
<evidence type="ECO:0000313" key="3">
    <source>
        <dbReference type="Proteomes" id="UP000237000"/>
    </source>
</evidence>
<dbReference type="EMBL" id="JXTC01000029">
    <property type="protein sequence ID" value="PON97875.1"/>
    <property type="molecule type" value="Genomic_DNA"/>
</dbReference>
<feature type="compositionally biased region" description="Polar residues" evidence="1">
    <location>
        <begin position="73"/>
        <end position="83"/>
    </location>
</feature>
<accession>A0A2P5FJA3</accession>
<reference evidence="3" key="1">
    <citation type="submission" date="2016-06" db="EMBL/GenBank/DDBJ databases">
        <title>Parallel loss of symbiosis genes in relatives of nitrogen-fixing non-legume Parasponia.</title>
        <authorList>
            <person name="Van Velzen R."/>
            <person name="Holmer R."/>
            <person name="Bu F."/>
            <person name="Rutten L."/>
            <person name="Van Zeijl A."/>
            <person name="Liu W."/>
            <person name="Santuari L."/>
            <person name="Cao Q."/>
            <person name="Sharma T."/>
            <person name="Shen D."/>
            <person name="Roswanjaya Y."/>
            <person name="Wardhani T."/>
            <person name="Kalhor M.S."/>
            <person name="Jansen J."/>
            <person name="Van den Hoogen J."/>
            <person name="Gungor B."/>
            <person name="Hartog M."/>
            <person name="Hontelez J."/>
            <person name="Verver J."/>
            <person name="Yang W.-C."/>
            <person name="Schijlen E."/>
            <person name="Repin R."/>
            <person name="Schilthuizen M."/>
            <person name="Schranz E."/>
            <person name="Heidstra R."/>
            <person name="Miyata K."/>
            <person name="Fedorova E."/>
            <person name="Kohlen W."/>
            <person name="Bisseling T."/>
            <person name="Smit S."/>
            <person name="Geurts R."/>
        </authorList>
    </citation>
    <scope>NUCLEOTIDE SEQUENCE [LARGE SCALE GENOMIC DNA]</scope>
    <source>
        <strain evidence="3">cv. RG33-2</strain>
    </source>
</reference>
<evidence type="ECO:0000313" key="2">
    <source>
        <dbReference type="EMBL" id="PON97875.1"/>
    </source>
</evidence>